<evidence type="ECO:0000256" key="5">
    <source>
        <dbReference type="ARBA" id="ARBA00013189"/>
    </source>
</evidence>
<gene>
    <name evidence="12" type="ordered locus">Spith_0358</name>
</gene>
<dbReference type="STRING" id="869211.Spith_0358"/>
<dbReference type="InterPro" id="IPR005886">
    <property type="entry name" value="UDP_G4E"/>
</dbReference>
<keyword evidence="9 10" id="KW-0119">Carbohydrate metabolism</keyword>
<comment type="pathway">
    <text evidence="3 10">Carbohydrate metabolism; galactose metabolism.</text>
</comment>
<keyword evidence="13" id="KW-1185">Reference proteome</keyword>
<evidence type="ECO:0000256" key="4">
    <source>
        <dbReference type="ARBA" id="ARBA00007637"/>
    </source>
</evidence>
<comment type="cofactor">
    <cofactor evidence="2 10">
        <name>NAD(+)</name>
        <dbReference type="ChEBI" id="CHEBI:57540"/>
    </cofactor>
</comment>
<dbReference type="KEGG" id="stq:Spith_0358"/>
<dbReference type="HOGENOM" id="CLU_007383_1_10_12"/>
<dbReference type="RefSeq" id="WP_014624041.1">
    <property type="nucleotide sequence ID" value="NC_017583.1"/>
</dbReference>
<evidence type="ECO:0000313" key="12">
    <source>
        <dbReference type="EMBL" id="AEJ60643.1"/>
    </source>
</evidence>
<evidence type="ECO:0000256" key="8">
    <source>
        <dbReference type="ARBA" id="ARBA00023235"/>
    </source>
</evidence>
<name>G0GE11_WINT7</name>
<evidence type="ECO:0000256" key="2">
    <source>
        <dbReference type="ARBA" id="ARBA00001911"/>
    </source>
</evidence>
<evidence type="ECO:0000256" key="3">
    <source>
        <dbReference type="ARBA" id="ARBA00004947"/>
    </source>
</evidence>
<dbReference type="PANTHER" id="PTHR43725">
    <property type="entry name" value="UDP-GLUCOSE 4-EPIMERASE"/>
    <property type="match status" value="1"/>
</dbReference>
<dbReference type="Gene3D" id="3.90.25.10">
    <property type="entry name" value="UDP-galactose 4-epimerase, domain 1"/>
    <property type="match status" value="1"/>
</dbReference>
<dbReference type="InterPro" id="IPR001509">
    <property type="entry name" value="Epimerase_deHydtase"/>
</dbReference>
<sequence>MRFVLTGGAGYIGSHVYRLLKERGHEVVVYDNLSHGHREAVEPSDLRVGDLHDTEKFREVLLSFRPDVVMHFAAFIEVGISTERPLEFFENNTVGTIRLVQAMMHTGVHHFIFSSTAAVYGHPERVPISEDARLTPVNPYGSSKVMVEEFLRSLSEWSSFRYVAIRYFNAAGAAEDGSIGEAHDPETHLIPLILKAAKGERPHITIFGTDFPTPDGTAIRDYIHVTDLAEAHLLAAEYLMDGGESQALNCGYSRGYSVREVIDTAKKVTGREFPVIEGDRRAGDPPALVADSSRMRTILGWKPTRDDLAYIIKTAWNWELNRRY</sequence>
<evidence type="ECO:0000256" key="1">
    <source>
        <dbReference type="ARBA" id="ARBA00000083"/>
    </source>
</evidence>
<dbReference type="SUPFAM" id="SSF51735">
    <property type="entry name" value="NAD(P)-binding Rossmann-fold domains"/>
    <property type="match status" value="1"/>
</dbReference>
<dbReference type="Proteomes" id="UP000007254">
    <property type="component" value="Chromosome"/>
</dbReference>
<evidence type="ECO:0000256" key="7">
    <source>
        <dbReference type="ARBA" id="ARBA00023027"/>
    </source>
</evidence>
<evidence type="ECO:0000256" key="9">
    <source>
        <dbReference type="ARBA" id="ARBA00023277"/>
    </source>
</evidence>
<dbReference type="InterPro" id="IPR036291">
    <property type="entry name" value="NAD(P)-bd_dom_sf"/>
</dbReference>
<evidence type="ECO:0000259" key="11">
    <source>
        <dbReference type="Pfam" id="PF01370"/>
    </source>
</evidence>
<dbReference type="GO" id="GO:0003978">
    <property type="term" value="F:UDP-glucose 4-epimerase activity"/>
    <property type="evidence" value="ECO:0007669"/>
    <property type="project" value="UniProtKB-UniRule"/>
</dbReference>
<evidence type="ECO:0000256" key="10">
    <source>
        <dbReference type="RuleBase" id="RU366046"/>
    </source>
</evidence>
<dbReference type="Pfam" id="PF01370">
    <property type="entry name" value="Epimerase"/>
    <property type="match status" value="1"/>
</dbReference>
<accession>G0GE11</accession>
<evidence type="ECO:0000313" key="13">
    <source>
        <dbReference type="Proteomes" id="UP000007254"/>
    </source>
</evidence>
<dbReference type="OrthoDB" id="9801785at2"/>
<dbReference type="AlphaFoldDB" id="G0GE11"/>
<dbReference type="EMBL" id="CP002903">
    <property type="protein sequence ID" value="AEJ60643.1"/>
    <property type="molecule type" value="Genomic_DNA"/>
</dbReference>
<feature type="domain" description="NAD-dependent epimerase/dehydratase" evidence="11">
    <location>
        <begin position="4"/>
        <end position="251"/>
    </location>
</feature>
<proteinExistence type="inferred from homology"/>
<dbReference type="PANTHER" id="PTHR43725:SF53">
    <property type="entry name" value="UDP-ARABINOSE 4-EPIMERASE 1"/>
    <property type="match status" value="1"/>
</dbReference>
<dbReference type="CDD" id="cd05247">
    <property type="entry name" value="UDP_G4E_1_SDR_e"/>
    <property type="match status" value="1"/>
</dbReference>
<dbReference type="EC" id="5.1.3.2" evidence="5 10"/>
<protein>
    <recommendedName>
        <fullName evidence="6 10">UDP-glucose 4-epimerase</fullName>
        <ecNumber evidence="5 10">5.1.3.2</ecNumber>
    </recommendedName>
</protein>
<dbReference type="NCBIfam" id="TIGR01179">
    <property type="entry name" value="galE"/>
    <property type="match status" value="1"/>
</dbReference>
<comment type="catalytic activity">
    <reaction evidence="1 10">
        <text>UDP-alpha-D-glucose = UDP-alpha-D-galactose</text>
        <dbReference type="Rhea" id="RHEA:22168"/>
        <dbReference type="ChEBI" id="CHEBI:58885"/>
        <dbReference type="ChEBI" id="CHEBI:66914"/>
        <dbReference type="EC" id="5.1.3.2"/>
    </reaction>
</comment>
<reference evidence="12 13" key="1">
    <citation type="submission" date="2011-06" db="EMBL/GenBank/DDBJ databases">
        <title>The complete genome of Spirochaeta thermophila DSM 6578.</title>
        <authorList>
            <consortium name="US DOE Joint Genome Institute (JGI-PGF)"/>
            <person name="Lucas S."/>
            <person name="Lapidus A."/>
            <person name="Bruce D."/>
            <person name="Goodwin L."/>
            <person name="Pitluck S."/>
            <person name="Peters L."/>
            <person name="Kyrpides N."/>
            <person name="Mavromatis K."/>
            <person name="Ivanova N."/>
            <person name="Mikailova N."/>
            <person name="Pagani I."/>
            <person name="Chertkov O."/>
            <person name="Detter J.C."/>
            <person name="Tapia R."/>
            <person name="Han C."/>
            <person name="Land M."/>
            <person name="Hauser L."/>
            <person name="Markowitz V."/>
            <person name="Cheng J.-F."/>
            <person name="Hugenholtz P."/>
            <person name="Woyke T."/>
            <person name="Wu D."/>
            <person name="Spring S."/>
            <person name="Merkhoffer B."/>
            <person name="Schneider S."/>
            <person name="Klenk H.-P."/>
            <person name="Eisen J.A."/>
        </authorList>
    </citation>
    <scope>NUCLEOTIDE SEQUENCE [LARGE SCALE GENOMIC DNA]</scope>
    <source>
        <strain evidence="13">ATCC 700085 / DSM 6578 / Z-1203</strain>
    </source>
</reference>
<dbReference type="UniPathway" id="UPA00214"/>
<comment type="subunit">
    <text evidence="10">Homodimer.</text>
</comment>
<keyword evidence="7 10" id="KW-0520">NAD</keyword>
<organism evidence="12 13">
    <name type="scientific">Winmispira thermophila (strain ATCC 700085 / DSM 6578 / Z-1203)</name>
    <name type="common">Spirochaeta thermophila</name>
    <dbReference type="NCBI Taxonomy" id="869211"/>
    <lineage>
        <taxon>Bacteria</taxon>
        <taxon>Pseudomonadati</taxon>
        <taxon>Spirochaetota</taxon>
        <taxon>Spirochaetia</taxon>
        <taxon>Winmispirales</taxon>
        <taxon>Winmispiraceae</taxon>
        <taxon>Winmispira</taxon>
    </lineage>
</organism>
<dbReference type="Gene3D" id="3.40.50.720">
    <property type="entry name" value="NAD(P)-binding Rossmann-like Domain"/>
    <property type="match status" value="1"/>
</dbReference>
<keyword evidence="8 10" id="KW-0413">Isomerase</keyword>
<comment type="similarity">
    <text evidence="4 10">Belongs to the NAD(P)-dependent epimerase/dehydratase family.</text>
</comment>
<evidence type="ECO:0000256" key="6">
    <source>
        <dbReference type="ARBA" id="ARBA00018569"/>
    </source>
</evidence>
<dbReference type="GO" id="GO:0033499">
    <property type="term" value="P:galactose catabolic process via UDP-galactose, Leloir pathway"/>
    <property type="evidence" value="ECO:0007669"/>
    <property type="project" value="TreeGrafter"/>
</dbReference>